<dbReference type="EMBL" id="LR031876">
    <property type="protein sequence ID" value="VDD35001.1"/>
    <property type="molecule type" value="Genomic_DNA"/>
</dbReference>
<dbReference type="AlphaFoldDB" id="A0A3P6EER8"/>
<sequence length="56" mass="6177">MASNMQIKTSSVSNEEVIAITNLKPVHTAKMVHVKVLHYWKQNIQLGGGGTMERIG</sequence>
<name>A0A3P6EER8_BRAOL</name>
<protein>
    <submittedName>
        <fullName evidence="1">Uncharacterized protein</fullName>
    </submittedName>
</protein>
<organism evidence="1">
    <name type="scientific">Brassica oleracea</name>
    <name type="common">Wild cabbage</name>
    <dbReference type="NCBI Taxonomy" id="3712"/>
    <lineage>
        <taxon>Eukaryota</taxon>
        <taxon>Viridiplantae</taxon>
        <taxon>Streptophyta</taxon>
        <taxon>Embryophyta</taxon>
        <taxon>Tracheophyta</taxon>
        <taxon>Spermatophyta</taxon>
        <taxon>Magnoliopsida</taxon>
        <taxon>eudicotyledons</taxon>
        <taxon>Gunneridae</taxon>
        <taxon>Pentapetalae</taxon>
        <taxon>rosids</taxon>
        <taxon>malvids</taxon>
        <taxon>Brassicales</taxon>
        <taxon>Brassicaceae</taxon>
        <taxon>Brassiceae</taxon>
        <taxon>Brassica</taxon>
    </lineage>
</organism>
<evidence type="ECO:0000313" key="1">
    <source>
        <dbReference type="EMBL" id="VDD35001.1"/>
    </source>
</evidence>
<gene>
    <name evidence="1" type="ORF">BOLC7T40561H</name>
</gene>
<accession>A0A3P6EER8</accession>
<reference evidence="1" key="1">
    <citation type="submission" date="2018-11" db="EMBL/GenBank/DDBJ databases">
        <authorList>
            <consortium name="Genoscope - CEA"/>
            <person name="William W."/>
        </authorList>
    </citation>
    <scope>NUCLEOTIDE SEQUENCE</scope>
</reference>
<proteinExistence type="predicted"/>